<dbReference type="EMBL" id="RDQH01000342">
    <property type="protein sequence ID" value="RXH69760.1"/>
    <property type="molecule type" value="Genomic_DNA"/>
</dbReference>
<gene>
    <name evidence="1" type="ORF">DVH24_007016</name>
</gene>
<organism evidence="1 2">
    <name type="scientific">Malus domestica</name>
    <name type="common">Apple</name>
    <name type="synonym">Pyrus malus</name>
    <dbReference type="NCBI Taxonomy" id="3750"/>
    <lineage>
        <taxon>Eukaryota</taxon>
        <taxon>Viridiplantae</taxon>
        <taxon>Streptophyta</taxon>
        <taxon>Embryophyta</taxon>
        <taxon>Tracheophyta</taxon>
        <taxon>Spermatophyta</taxon>
        <taxon>Magnoliopsida</taxon>
        <taxon>eudicotyledons</taxon>
        <taxon>Gunneridae</taxon>
        <taxon>Pentapetalae</taxon>
        <taxon>rosids</taxon>
        <taxon>fabids</taxon>
        <taxon>Rosales</taxon>
        <taxon>Rosaceae</taxon>
        <taxon>Amygdaloideae</taxon>
        <taxon>Maleae</taxon>
        <taxon>Malus</taxon>
    </lineage>
</organism>
<dbReference type="AlphaFoldDB" id="A0A498HGB1"/>
<dbReference type="Proteomes" id="UP000290289">
    <property type="component" value="Chromosome 16"/>
</dbReference>
<keyword evidence="2" id="KW-1185">Reference proteome</keyword>
<evidence type="ECO:0000313" key="2">
    <source>
        <dbReference type="Proteomes" id="UP000290289"/>
    </source>
</evidence>
<proteinExistence type="predicted"/>
<comment type="caution">
    <text evidence="1">The sequence shown here is derived from an EMBL/GenBank/DDBJ whole genome shotgun (WGS) entry which is preliminary data.</text>
</comment>
<reference evidence="1 2" key="1">
    <citation type="submission" date="2018-10" db="EMBL/GenBank/DDBJ databases">
        <title>A high-quality apple genome assembly.</title>
        <authorList>
            <person name="Hu J."/>
        </authorList>
    </citation>
    <scope>NUCLEOTIDE SEQUENCE [LARGE SCALE GENOMIC DNA]</scope>
    <source>
        <strain evidence="2">cv. HFTH1</strain>
        <tissue evidence="1">Young leaf</tissue>
    </source>
</reference>
<protein>
    <submittedName>
        <fullName evidence="1">Uncharacterized protein</fullName>
    </submittedName>
</protein>
<evidence type="ECO:0000313" key="1">
    <source>
        <dbReference type="EMBL" id="RXH69760.1"/>
    </source>
</evidence>
<name>A0A498HGB1_MALDO</name>
<accession>A0A498HGB1</accession>
<sequence>MAWPMKSRKGDLMDRLPSYWTNPNNFRVYCNPVEFRFSPGIWTGTLTATGPPTACKDDPINLKLCVM</sequence>